<protein>
    <submittedName>
        <fullName evidence="3">Uncharacterized protein LOC118404864</fullName>
    </submittedName>
</protein>
<feature type="compositionally biased region" description="Gly residues" evidence="1">
    <location>
        <begin position="198"/>
        <end position="207"/>
    </location>
</feature>
<dbReference type="KEGG" id="bfo:118404864"/>
<accession>A0A9J7HMT5</accession>
<evidence type="ECO:0000313" key="3">
    <source>
        <dbReference type="RefSeq" id="XP_035660137.1"/>
    </source>
</evidence>
<dbReference type="AlphaFoldDB" id="A0A9J7HMT5"/>
<keyword evidence="2" id="KW-1185">Reference proteome</keyword>
<organism evidence="2 3">
    <name type="scientific">Branchiostoma floridae</name>
    <name type="common">Florida lancelet</name>
    <name type="synonym">Amphioxus</name>
    <dbReference type="NCBI Taxonomy" id="7739"/>
    <lineage>
        <taxon>Eukaryota</taxon>
        <taxon>Metazoa</taxon>
        <taxon>Chordata</taxon>
        <taxon>Cephalochordata</taxon>
        <taxon>Leptocardii</taxon>
        <taxon>Amphioxiformes</taxon>
        <taxon>Branchiostomatidae</taxon>
        <taxon>Branchiostoma</taxon>
    </lineage>
</organism>
<dbReference type="PANTHER" id="PTHR46549">
    <property type="entry name" value="MACPF DOMAIN-CONTAINING PROTEIN"/>
    <property type="match status" value="1"/>
</dbReference>
<dbReference type="RefSeq" id="XP_035660137.1">
    <property type="nucleotide sequence ID" value="XM_035804244.1"/>
</dbReference>
<evidence type="ECO:0000256" key="1">
    <source>
        <dbReference type="SAM" id="MobiDB-lite"/>
    </source>
</evidence>
<sequence>MLFLRKVRKFSNMKKAAAVGVPLVLLLAVSVALSMTLSRDTDPSQLKHRFIKRSTDPSELPDGLHDILRAAAAEDAPKYVPRYSEESTKSELEEEDLADALRAAMAEDNKAWTHNKRFLGAIAKLAGDIVGKAKTVLPKQLSETINKLGGMKNMGADLMSDSVKKQQEMTAEVEKEVADKTIQNLFSQVKKGDSASGQTGGSAGGQTVGSASGKKPDPAGAKKAAPSAGGTGEMKAEIDFVEQKGMVQDDLFAPPGMKMKVDVQKSPKKQNEKDDMSPPPAFSYPVGMGGTLMNGCFGTGYKRGDPCYKAKRPIPPCQKLMEGCNYIGVGFDGRGEYSSVSRRKTASVNAAWGGSSKFEKQMFMSLIETDVIRYEIFLDEITPDSLSLSFLRDSCPFQRTLSWEKLNYVSA</sequence>
<feature type="compositionally biased region" description="Low complexity" evidence="1">
    <location>
        <begin position="208"/>
        <end position="228"/>
    </location>
</feature>
<dbReference type="Proteomes" id="UP000001554">
    <property type="component" value="Chromosome 17"/>
</dbReference>
<gene>
    <name evidence="3" type="primary">LOC118404864</name>
</gene>
<dbReference type="PANTHER" id="PTHR46549:SF1">
    <property type="entry name" value="MACPF DOMAIN-CONTAINING PROTEIN"/>
    <property type="match status" value="1"/>
</dbReference>
<dbReference type="GeneID" id="118404864"/>
<feature type="region of interest" description="Disordered" evidence="1">
    <location>
        <begin position="261"/>
        <end position="280"/>
    </location>
</feature>
<proteinExistence type="predicted"/>
<reference evidence="3" key="2">
    <citation type="submission" date="2025-08" db="UniProtKB">
        <authorList>
            <consortium name="RefSeq"/>
        </authorList>
    </citation>
    <scope>IDENTIFICATION</scope>
    <source>
        <strain evidence="3">S238N-H82</strain>
        <tissue evidence="3">Testes</tissue>
    </source>
</reference>
<feature type="region of interest" description="Disordered" evidence="1">
    <location>
        <begin position="189"/>
        <end position="233"/>
    </location>
</feature>
<name>A0A9J7HMT5_BRAFL</name>
<feature type="compositionally biased region" description="Basic and acidic residues" evidence="1">
    <location>
        <begin position="261"/>
        <end position="276"/>
    </location>
</feature>
<reference evidence="2" key="1">
    <citation type="journal article" date="2020" name="Nat. Ecol. Evol.">
        <title>Deeply conserved synteny resolves early events in vertebrate evolution.</title>
        <authorList>
            <person name="Simakov O."/>
            <person name="Marletaz F."/>
            <person name="Yue J.X."/>
            <person name="O'Connell B."/>
            <person name="Jenkins J."/>
            <person name="Brandt A."/>
            <person name="Calef R."/>
            <person name="Tung C.H."/>
            <person name="Huang T.K."/>
            <person name="Schmutz J."/>
            <person name="Satoh N."/>
            <person name="Yu J.K."/>
            <person name="Putnam N.H."/>
            <person name="Green R.E."/>
            <person name="Rokhsar D.S."/>
        </authorList>
    </citation>
    <scope>NUCLEOTIDE SEQUENCE [LARGE SCALE GENOMIC DNA]</scope>
    <source>
        <strain evidence="2">S238N-H82</strain>
    </source>
</reference>
<evidence type="ECO:0000313" key="2">
    <source>
        <dbReference type="Proteomes" id="UP000001554"/>
    </source>
</evidence>